<dbReference type="RefSeq" id="WP_262170637.1">
    <property type="nucleotide sequence ID" value="NZ_CP104965.1"/>
</dbReference>
<protein>
    <submittedName>
        <fullName evidence="2">DUF2259 domain-containing protein</fullName>
    </submittedName>
</protein>
<sequence length="242" mass="26428">MDLARLAVAWASALLMLLAVPAWAGDRAGIDFIGFSEDGGFFAFEEFGIQDGSGFAYANLYVIDMARDAWVKDTPVRIRVDDETISLAEVRKRAQRQAKPVLDRLGIDGAVEVLALNGDGALDSNPGELNFGLPGYGRDEPRGDYRLSLASHIVTSPLPCADWFSMPPMGYQLTLSEGENARLVHDEDSIPESRGCAQEYRLYAVLQPFWAQEIDKAVAIVAVYPGGFEGPDRRFIAVPLGD</sequence>
<proteinExistence type="predicted"/>
<evidence type="ECO:0000256" key="1">
    <source>
        <dbReference type="SAM" id="SignalP"/>
    </source>
</evidence>
<dbReference type="EMBL" id="CP104965">
    <property type="protein sequence ID" value="UXN71203.1"/>
    <property type="molecule type" value="Genomic_DNA"/>
</dbReference>
<dbReference type="InterPro" id="IPR018725">
    <property type="entry name" value="DUF2259_secreted"/>
</dbReference>
<name>A0ABY6CMF3_9HYPH</name>
<feature type="chain" id="PRO_5046289387" evidence="1">
    <location>
        <begin position="25"/>
        <end position="242"/>
    </location>
</feature>
<accession>A0ABY6CMF3</accession>
<keyword evidence="1" id="KW-0732">Signal</keyword>
<gene>
    <name evidence="2" type="ORF">N8A98_08495</name>
</gene>
<dbReference type="Pfam" id="PF10016">
    <property type="entry name" value="DUF2259"/>
    <property type="match status" value="1"/>
</dbReference>
<feature type="signal peptide" evidence="1">
    <location>
        <begin position="1"/>
        <end position="24"/>
    </location>
</feature>
<evidence type="ECO:0000313" key="3">
    <source>
        <dbReference type="Proteomes" id="UP001061862"/>
    </source>
</evidence>
<reference evidence="2 3" key="1">
    <citation type="submission" date="2022-09" db="EMBL/GenBank/DDBJ databases">
        <title>Interaction between co-microsymbionts with complementary sets of symbiotic genes in legume-rhizobium systems.</title>
        <authorList>
            <person name="Safronova V."/>
            <person name="Sazanova A."/>
            <person name="Afonin A."/>
            <person name="Chirak E."/>
        </authorList>
    </citation>
    <scope>NUCLEOTIDE SEQUENCE [LARGE SCALE GENOMIC DNA]</scope>
    <source>
        <strain evidence="2 3">A18/4-1</strain>
    </source>
</reference>
<evidence type="ECO:0000313" key="2">
    <source>
        <dbReference type="EMBL" id="UXN71203.1"/>
    </source>
</evidence>
<keyword evidence="3" id="KW-1185">Reference proteome</keyword>
<organism evidence="2 3">
    <name type="scientific">Devosia neptuniae</name>
    <dbReference type="NCBI Taxonomy" id="191302"/>
    <lineage>
        <taxon>Bacteria</taxon>
        <taxon>Pseudomonadati</taxon>
        <taxon>Pseudomonadota</taxon>
        <taxon>Alphaproteobacteria</taxon>
        <taxon>Hyphomicrobiales</taxon>
        <taxon>Devosiaceae</taxon>
        <taxon>Devosia</taxon>
    </lineage>
</organism>
<dbReference type="Proteomes" id="UP001061862">
    <property type="component" value="Chromosome"/>
</dbReference>